<name>A0A7J6IB49_CANSA</name>
<evidence type="ECO:0000313" key="1">
    <source>
        <dbReference type="EMBL" id="KAF4404405.1"/>
    </source>
</evidence>
<evidence type="ECO:0000313" key="2">
    <source>
        <dbReference type="Proteomes" id="UP000583929"/>
    </source>
</evidence>
<sequence length="157" mass="17298">MEVLSTRPVLNPVLLRDSRMGNGMARKGMLDHIMDPNLTGKVNMVFLKKFGETAEYGVDKPSMGDLKETSFALMEPDDNNTNHISVIQLTPIEPFDNSLIIYAMLTDFVAGSFLSSSSSLNARIPLGSYENLRFRGSFLSSSSSLNARIPLGSYENL</sequence>
<dbReference type="EMBL" id="JAATIQ010000002">
    <property type="protein sequence ID" value="KAF4404405.1"/>
    <property type="molecule type" value="Genomic_DNA"/>
</dbReference>
<dbReference type="AlphaFoldDB" id="A0A7J6IB49"/>
<organism evidence="1 2">
    <name type="scientific">Cannabis sativa</name>
    <name type="common">Hemp</name>
    <name type="synonym">Marijuana</name>
    <dbReference type="NCBI Taxonomy" id="3483"/>
    <lineage>
        <taxon>Eukaryota</taxon>
        <taxon>Viridiplantae</taxon>
        <taxon>Streptophyta</taxon>
        <taxon>Embryophyta</taxon>
        <taxon>Tracheophyta</taxon>
        <taxon>Spermatophyta</taxon>
        <taxon>Magnoliopsida</taxon>
        <taxon>eudicotyledons</taxon>
        <taxon>Gunneridae</taxon>
        <taxon>Pentapetalae</taxon>
        <taxon>rosids</taxon>
        <taxon>fabids</taxon>
        <taxon>Rosales</taxon>
        <taxon>Cannabaceae</taxon>
        <taxon>Cannabis</taxon>
    </lineage>
</organism>
<dbReference type="Proteomes" id="UP000583929">
    <property type="component" value="Unassembled WGS sequence"/>
</dbReference>
<proteinExistence type="predicted"/>
<protein>
    <submittedName>
        <fullName evidence="1">Uncharacterized protein</fullName>
    </submittedName>
</protein>
<comment type="caution">
    <text evidence="1">The sequence shown here is derived from an EMBL/GenBank/DDBJ whole genome shotgun (WGS) entry which is preliminary data.</text>
</comment>
<reference evidence="1 2" key="1">
    <citation type="journal article" date="2020" name="bioRxiv">
        <title>Sequence and annotation of 42 cannabis genomes reveals extensive copy number variation in cannabinoid synthesis and pathogen resistance genes.</title>
        <authorList>
            <person name="Mckernan K.J."/>
            <person name="Helbert Y."/>
            <person name="Kane L.T."/>
            <person name="Ebling H."/>
            <person name="Zhang L."/>
            <person name="Liu B."/>
            <person name="Eaton Z."/>
            <person name="Mclaughlin S."/>
            <person name="Kingan S."/>
            <person name="Baybayan P."/>
            <person name="Concepcion G."/>
            <person name="Jordan M."/>
            <person name="Riva A."/>
            <person name="Barbazuk W."/>
            <person name="Harkins T."/>
        </authorList>
    </citation>
    <scope>NUCLEOTIDE SEQUENCE [LARGE SCALE GENOMIC DNA]</scope>
    <source>
        <strain evidence="2">cv. Jamaican Lion 4</strain>
        <tissue evidence="1">Leaf</tissue>
    </source>
</reference>
<accession>A0A7J6IB49</accession>
<gene>
    <name evidence="1" type="ORF">G4B88_014861</name>
</gene>
<keyword evidence="2" id="KW-1185">Reference proteome</keyword>
<feature type="non-terminal residue" evidence="1">
    <location>
        <position position="157"/>
    </location>
</feature>